<dbReference type="GO" id="GO:0004190">
    <property type="term" value="F:aspartic-type endopeptidase activity"/>
    <property type="evidence" value="ECO:0007669"/>
    <property type="project" value="InterPro"/>
</dbReference>
<protein>
    <submittedName>
        <fullName evidence="1">Uncharacterized protein</fullName>
    </submittedName>
</protein>
<dbReference type="PROSITE" id="PS00141">
    <property type="entry name" value="ASP_PROTEASE"/>
    <property type="match status" value="1"/>
</dbReference>
<sequence>MLRGKMACVNVGKCEVDGWGGEVRNDVHSGTVLSLKSGDGKNGNMSKRPMCEVLVAGRKLVLMADSGSPWTIVVQDYLERMFEGIWDTTVLNEPDIVAESFEGTTIDVMGFVETEIVFKERKANIKLCVATKGVNVLGWKDQGYMTVEFGSIKEEEWMDCVKNDHVLQEVKKYVRDGWPSRGVVAAELEPFAKVIFVMLLWNVGHWKIGRISEGREHSALGDRSKRKAYIDIWNKL</sequence>
<name>A0AAV7UJR1_PLEWA</name>
<evidence type="ECO:0000313" key="1">
    <source>
        <dbReference type="EMBL" id="KAJ1188956.1"/>
    </source>
</evidence>
<dbReference type="Proteomes" id="UP001066276">
    <property type="component" value="Chromosome 3_1"/>
</dbReference>
<dbReference type="GO" id="GO:0006508">
    <property type="term" value="P:proteolysis"/>
    <property type="evidence" value="ECO:0007669"/>
    <property type="project" value="InterPro"/>
</dbReference>
<comment type="caution">
    <text evidence="1">The sequence shown here is derived from an EMBL/GenBank/DDBJ whole genome shotgun (WGS) entry which is preliminary data.</text>
</comment>
<dbReference type="InterPro" id="IPR001969">
    <property type="entry name" value="Aspartic_peptidase_AS"/>
</dbReference>
<reference evidence="1" key="1">
    <citation type="journal article" date="2022" name="bioRxiv">
        <title>Sequencing and chromosome-scale assembly of the giantPleurodeles waltlgenome.</title>
        <authorList>
            <person name="Brown T."/>
            <person name="Elewa A."/>
            <person name="Iarovenko S."/>
            <person name="Subramanian E."/>
            <person name="Araus A.J."/>
            <person name="Petzold A."/>
            <person name="Susuki M."/>
            <person name="Suzuki K.-i.T."/>
            <person name="Hayashi T."/>
            <person name="Toyoda A."/>
            <person name="Oliveira C."/>
            <person name="Osipova E."/>
            <person name="Leigh N.D."/>
            <person name="Simon A."/>
            <person name="Yun M.H."/>
        </authorList>
    </citation>
    <scope>NUCLEOTIDE SEQUENCE</scope>
    <source>
        <strain evidence="1">20211129_DDA</strain>
        <tissue evidence="1">Liver</tissue>
    </source>
</reference>
<dbReference type="EMBL" id="JANPWB010000005">
    <property type="protein sequence ID" value="KAJ1188956.1"/>
    <property type="molecule type" value="Genomic_DNA"/>
</dbReference>
<evidence type="ECO:0000313" key="2">
    <source>
        <dbReference type="Proteomes" id="UP001066276"/>
    </source>
</evidence>
<dbReference type="AlphaFoldDB" id="A0AAV7UJR1"/>
<keyword evidence="2" id="KW-1185">Reference proteome</keyword>
<proteinExistence type="predicted"/>
<organism evidence="1 2">
    <name type="scientific">Pleurodeles waltl</name>
    <name type="common">Iberian ribbed newt</name>
    <dbReference type="NCBI Taxonomy" id="8319"/>
    <lineage>
        <taxon>Eukaryota</taxon>
        <taxon>Metazoa</taxon>
        <taxon>Chordata</taxon>
        <taxon>Craniata</taxon>
        <taxon>Vertebrata</taxon>
        <taxon>Euteleostomi</taxon>
        <taxon>Amphibia</taxon>
        <taxon>Batrachia</taxon>
        <taxon>Caudata</taxon>
        <taxon>Salamandroidea</taxon>
        <taxon>Salamandridae</taxon>
        <taxon>Pleurodelinae</taxon>
        <taxon>Pleurodeles</taxon>
    </lineage>
</organism>
<accession>A0AAV7UJR1</accession>
<gene>
    <name evidence="1" type="ORF">NDU88_005712</name>
</gene>